<accession>A0A182XTR4</accession>
<evidence type="ECO:0000313" key="3">
    <source>
        <dbReference type="EnsemblMetazoa" id="AQUA015198-PA"/>
    </source>
</evidence>
<dbReference type="Proteomes" id="UP000076407">
    <property type="component" value="Unassembled WGS sequence"/>
</dbReference>
<evidence type="ECO:0000256" key="2">
    <source>
        <dbReference type="SAM" id="SignalP"/>
    </source>
</evidence>
<feature type="transmembrane region" description="Helical" evidence="1">
    <location>
        <begin position="92"/>
        <end position="111"/>
    </location>
</feature>
<feature type="chain" id="PRO_5008143435" evidence="2">
    <location>
        <begin position="22"/>
        <end position="153"/>
    </location>
</feature>
<dbReference type="EnsemblMetazoa" id="AQUA015198-RA">
    <property type="protein sequence ID" value="AQUA015198-PA"/>
    <property type="gene ID" value="AQUA015198"/>
</dbReference>
<name>A0A182XTR4_ANOQN</name>
<dbReference type="VEuPathDB" id="VectorBase:AQUA015198"/>
<keyword evidence="1" id="KW-0472">Membrane</keyword>
<feature type="signal peptide" evidence="2">
    <location>
        <begin position="1"/>
        <end position="21"/>
    </location>
</feature>
<sequence length="153" mass="16437">MKFAFAFFLIALFAVIAVSQAMPQPEEAAASSNDRASANTKIVMEDAAAQAKGGRYLASWNWNFKPRPTWRPPTWKPIFIKIKPNLEANMKFAYALVLIALFAVIAISQALPEDAAAASNDAASKTEGGDAAGQGGEAKGGRFLWDIIKTIFG</sequence>
<keyword evidence="1" id="KW-0812">Transmembrane</keyword>
<keyword evidence="4" id="KW-1185">Reference proteome</keyword>
<evidence type="ECO:0000256" key="1">
    <source>
        <dbReference type="SAM" id="Phobius"/>
    </source>
</evidence>
<organism evidence="3 4">
    <name type="scientific">Anopheles quadriannulatus</name>
    <name type="common">Mosquito</name>
    <dbReference type="NCBI Taxonomy" id="34691"/>
    <lineage>
        <taxon>Eukaryota</taxon>
        <taxon>Metazoa</taxon>
        <taxon>Ecdysozoa</taxon>
        <taxon>Arthropoda</taxon>
        <taxon>Hexapoda</taxon>
        <taxon>Insecta</taxon>
        <taxon>Pterygota</taxon>
        <taxon>Neoptera</taxon>
        <taxon>Endopterygota</taxon>
        <taxon>Diptera</taxon>
        <taxon>Nematocera</taxon>
        <taxon>Culicoidea</taxon>
        <taxon>Culicidae</taxon>
        <taxon>Anophelinae</taxon>
        <taxon>Anopheles</taxon>
    </lineage>
</organism>
<reference evidence="3" key="1">
    <citation type="submission" date="2020-05" db="UniProtKB">
        <authorList>
            <consortium name="EnsemblMetazoa"/>
        </authorList>
    </citation>
    <scope>IDENTIFICATION</scope>
    <source>
        <strain evidence="3">SANGQUA</strain>
    </source>
</reference>
<proteinExistence type="predicted"/>
<keyword evidence="1" id="KW-1133">Transmembrane helix</keyword>
<keyword evidence="2" id="KW-0732">Signal</keyword>
<protein>
    <submittedName>
        <fullName evidence="3">Uncharacterized protein</fullName>
    </submittedName>
</protein>
<evidence type="ECO:0000313" key="4">
    <source>
        <dbReference type="Proteomes" id="UP000076407"/>
    </source>
</evidence>
<dbReference type="AlphaFoldDB" id="A0A182XTR4"/>